<dbReference type="PANTHER" id="PTHR44688:SF16">
    <property type="entry name" value="DNA-BINDING TRANSCRIPTIONAL ACTIVATOR DEVR_DOSR"/>
    <property type="match status" value="1"/>
</dbReference>
<dbReference type="KEGG" id="ddt:AAY81_07610"/>
<feature type="transmembrane region" description="Helical" evidence="4">
    <location>
        <begin position="107"/>
        <end position="128"/>
    </location>
</feature>
<dbReference type="GO" id="GO:0003677">
    <property type="term" value="F:DNA binding"/>
    <property type="evidence" value="ECO:0007669"/>
    <property type="project" value="UniProtKB-KW"/>
</dbReference>
<dbReference type="SUPFAM" id="SSF46894">
    <property type="entry name" value="C-terminal effector domain of the bipartite response regulators"/>
    <property type="match status" value="1"/>
</dbReference>
<dbReference type="SMART" id="SM00421">
    <property type="entry name" value="HTH_LUXR"/>
    <property type="match status" value="1"/>
</dbReference>
<feature type="transmembrane region" description="Helical" evidence="4">
    <location>
        <begin position="264"/>
        <end position="284"/>
    </location>
</feature>
<dbReference type="Proteomes" id="UP000182975">
    <property type="component" value="Unassembled WGS sequence"/>
</dbReference>
<dbReference type="InterPro" id="IPR000792">
    <property type="entry name" value="Tscrpt_reg_LuxR_C"/>
</dbReference>
<organism evidence="6 7">
    <name type="scientific">Denitrobacterium detoxificans</name>
    <dbReference type="NCBI Taxonomy" id="79604"/>
    <lineage>
        <taxon>Bacteria</taxon>
        <taxon>Bacillati</taxon>
        <taxon>Actinomycetota</taxon>
        <taxon>Coriobacteriia</taxon>
        <taxon>Eggerthellales</taxon>
        <taxon>Eggerthellaceae</taxon>
        <taxon>Denitrobacterium</taxon>
    </lineage>
</organism>
<sequence>MRITPKNAQLGFDNIMPAIALMSQAFWVAWIELIYSGEIYLGPVEPDSLQIIIAYCVSTTAMSLMLIAFGFAHRKVQAIIQKPAWIAGAGALASISTWLDMQLGSMVFVALTGVFTSLLAARFSFLLAQVNPKEIMLSCALVQILASFIYGYVLMLPAGWPPVFMALLPLLGGITSLLDGGRLRYDSVGDEKYSDRGFSFLRLVLAIGVFSIAINIVRGFYPSMIEMDTFAEARGNSSVIFFFVKLVVCFVIAALPLRTNLSRLCYYAFLALAFATLPLPIVGLGSSATLESFGCINALLNLVVWTLLNGIAYKSGRSPIRIFGWGWGTMALCSVVGWLIGFGLFAFDVDSAVLPTIEVLLLAVMLVCGIIVVNPGVIDGLFRPVDGDDEAVSISIGGSREANQMLEDELMRKESSNCSDCSSCPAMKPVRVSDQEGERKPGRWRRAVASMAADCDLSERERDVFELLLKGYTKNRAAEELCISYNTVRSHVRNIYVKCDAHSQQDLIDGLESYLRERE</sequence>
<proteinExistence type="predicted"/>
<feature type="transmembrane region" description="Helical" evidence="4">
    <location>
        <begin position="84"/>
        <end position="101"/>
    </location>
</feature>
<evidence type="ECO:0000256" key="3">
    <source>
        <dbReference type="ARBA" id="ARBA00023163"/>
    </source>
</evidence>
<reference evidence="7" key="1">
    <citation type="submission" date="2016-10" db="EMBL/GenBank/DDBJ databases">
        <authorList>
            <person name="Varghese N."/>
        </authorList>
    </citation>
    <scope>NUCLEOTIDE SEQUENCE [LARGE SCALE GENOMIC DNA]</scope>
    <source>
        <strain evidence="7">DSM 21843</strain>
    </source>
</reference>
<accession>A0A172RZG5</accession>
<name>A0A172RZG5_9ACTN</name>
<feature type="transmembrane region" description="Helical" evidence="4">
    <location>
        <begin position="51"/>
        <end position="72"/>
    </location>
</feature>
<dbReference type="Pfam" id="PF00196">
    <property type="entry name" value="GerE"/>
    <property type="match status" value="1"/>
</dbReference>
<feature type="transmembrane region" description="Helical" evidence="4">
    <location>
        <begin position="325"/>
        <end position="347"/>
    </location>
</feature>
<dbReference type="PANTHER" id="PTHR44688">
    <property type="entry name" value="DNA-BINDING TRANSCRIPTIONAL ACTIVATOR DEVR_DOSR"/>
    <property type="match status" value="1"/>
</dbReference>
<evidence type="ECO:0000256" key="1">
    <source>
        <dbReference type="ARBA" id="ARBA00023015"/>
    </source>
</evidence>
<feature type="transmembrane region" description="Helical" evidence="4">
    <location>
        <begin position="159"/>
        <end position="178"/>
    </location>
</feature>
<dbReference type="EMBL" id="FOEC01000005">
    <property type="protein sequence ID" value="SEO74903.1"/>
    <property type="molecule type" value="Genomic_DNA"/>
</dbReference>
<dbReference type="CDD" id="cd06170">
    <property type="entry name" value="LuxR_C_like"/>
    <property type="match status" value="1"/>
</dbReference>
<feature type="domain" description="HTH luxR-type" evidence="5">
    <location>
        <begin position="450"/>
        <end position="515"/>
    </location>
</feature>
<dbReference type="PATRIC" id="fig|79604.3.peg.1534"/>
<evidence type="ECO:0000256" key="2">
    <source>
        <dbReference type="ARBA" id="ARBA00023125"/>
    </source>
</evidence>
<keyword evidence="7" id="KW-1185">Reference proteome</keyword>
<dbReference type="Gene3D" id="1.10.10.10">
    <property type="entry name" value="Winged helix-like DNA-binding domain superfamily/Winged helix DNA-binding domain"/>
    <property type="match status" value="1"/>
</dbReference>
<protein>
    <submittedName>
        <fullName evidence="6">Regulatory protein, luxR family</fullName>
    </submittedName>
</protein>
<feature type="transmembrane region" description="Helical" evidence="4">
    <location>
        <begin position="135"/>
        <end position="153"/>
    </location>
</feature>
<dbReference type="AlphaFoldDB" id="A0A172RZG5"/>
<dbReference type="GO" id="GO:0006355">
    <property type="term" value="P:regulation of DNA-templated transcription"/>
    <property type="evidence" value="ECO:0007669"/>
    <property type="project" value="InterPro"/>
</dbReference>
<dbReference type="PRINTS" id="PR00038">
    <property type="entry name" value="HTHLUXR"/>
</dbReference>
<feature type="transmembrane region" description="Helical" evidence="4">
    <location>
        <begin position="199"/>
        <end position="217"/>
    </location>
</feature>
<feature type="transmembrane region" description="Helical" evidence="4">
    <location>
        <begin position="12"/>
        <end position="31"/>
    </location>
</feature>
<keyword evidence="3" id="KW-0804">Transcription</keyword>
<feature type="transmembrane region" description="Helical" evidence="4">
    <location>
        <begin position="290"/>
        <end position="313"/>
    </location>
</feature>
<evidence type="ECO:0000256" key="4">
    <source>
        <dbReference type="SAM" id="Phobius"/>
    </source>
</evidence>
<feature type="transmembrane region" description="Helical" evidence="4">
    <location>
        <begin position="237"/>
        <end position="257"/>
    </location>
</feature>
<keyword evidence="1" id="KW-0805">Transcription regulation</keyword>
<keyword evidence="4" id="KW-0472">Membrane</keyword>
<dbReference type="PROSITE" id="PS50043">
    <property type="entry name" value="HTH_LUXR_2"/>
    <property type="match status" value="1"/>
</dbReference>
<keyword evidence="4" id="KW-1133">Transmembrane helix</keyword>
<dbReference type="InterPro" id="IPR016032">
    <property type="entry name" value="Sig_transdc_resp-reg_C-effctor"/>
</dbReference>
<evidence type="ECO:0000313" key="7">
    <source>
        <dbReference type="Proteomes" id="UP000182975"/>
    </source>
</evidence>
<evidence type="ECO:0000259" key="5">
    <source>
        <dbReference type="PROSITE" id="PS50043"/>
    </source>
</evidence>
<gene>
    <name evidence="6" type="ORF">SAMN02910314_01087</name>
</gene>
<dbReference type="RefSeq" id="WP_066663453.1">
    <property type="nucleotide sequence ID" value="NZ_CP011402.1"/>
</dbReference>
<keyword evidence="4" id="KW-0812">Transmembrane</keyword>
<dbReference type="InterPro" id="IPR036388">
    <property type="entry name" value="WH-like_DNA-bd_sf"/>
</dbReference>
<dbReference type="STRING" id="79604.AAY81_07610"/>
<keyword evidence="2" id="KW-0238">DNA-binding</keyword>
<evidence type="ECO:0000313" key="6">
    <source>
        <dbReference type="EMBL" id="SEO74903.1"/>
    </source>
</evidence>
<feature type="transmembrane region" description="Helical" evidence="4">
    <location>
        <begin position="353"/>
        <end position="373"/>
    </location>
</feature>